<sequence length="125" mass="14266">MAFNLLHMALRQRTCTLKTKHMGQLMPPITVRIEWCRQRSRQAPTELEADGWQAEADGLRDAVMRRDHIEDYRLCSPEIRERYLLGLQDGIAMLQAARVQQAQSCCYSSNSTSSSPNGTRNTIGR</sequence>
<gene>
    <name evidence="1" type="ORF">COMA1_10766</name>
</gene>
<reference evidence="1 2" key="1">
    <citation type="submission" date="2015-10" db="EMBL/GenBank/DDBJ databases">
        <authorList>
            <person name="Gilbert D.G."/>
        </authorList>
    </citation>
    <scope>NUCLEOTIDE SEQUENCE [LARGE SCALE GENOMIC DNA]</scope>
    <source>
        <strain evidence="1">COMA1</strain>
    </source>
</reference>
<dbReference type="EMBL" id="CZQA01000001">
    <property type="protein sequence ID" value="CUS32694.1"/>
    <property type="molecule type" value="Genomic_DNA"/>
</dbReference>
<evidence type="ECO:0000313" key="2">
    <source>
        <dbReference type="Proteomes" id="UP000199032"/>
    </source>
</evidence>
<protein>
    <submittedName>
        <fullName evidence="1">Uncharacterized protein</fullName>
    </submittedName>
</protein>
<evidence type="ECO:0000313" key="1">
    <source>
        <dbReference type="EMBL" id="CUS32694.1"/>
    </source>
</evidence>
<name>A0A0S4LA47_9BACT</name>
<dbReference type="AlphaFoldDB" id="A0A0S4LA47"/>
<proteinExistence type="predicted"/>
<keyword evidence="2" id="KW-1185">Reference proteome</keyword>
<dbReference type="Proteomes" id="UP000199032">
    <property type="component" value="Unassembled WGS sequence"/>
</dbReference>
<organism evidence="1 2">
    <name type="scientific">Candidatus Nitrospira nitrosa</name>
    <dbReference type="NCBI Taxonomy" id="1742972"/>
    <lineage>
        <taxon>Bacteria</taxon>
        <taxon>Pseudomonadati</taxon>
        <taxon>Nitrospirota</taxon>
        <taxon>Nitrospiria</taxon>
        <taxon>Nitrospirales</taxon>
        <taxon>Nitrospiraceae</taxon>
        <taxon>Nitrospira</taxon>
    </lineage>
</organism>
<accession>A0A0S4LA47</accession>